<evidence type="ECO:0000313" key="2">
    <source>
        <dbReference type="EMBL" id="GAW96411.1"/>
    </source>
</evidence>
<reference evidence="2 3" key="1">
    <citation type="submission" date="2017-06" db="EMBL/GenBank/DDBJ databases">
        <title>Whole Genome Sequences of Colwellia marinimaniae MTCD1.</title>
        <authorList>
            <person name="Kusumoto H."/>
            <person name="Inoue M."/>
            <person name="Tanikawa K."/>
            <person name="Maeji H."/>
            <person name="Cameron J.H."/>
            <person name="Bartlett D.H."/>
        </authorList>
    </citation>
    <scope>NUCLEOTIDE SEQUENCE [LARGE SCALE GENOMIC DNA]</scope>
    <source>
        <strain evidence="2 3">MTCD1</strain>
    </source>
</reference>
<evidence type="ECO:0000256" key="1">
    <source>
        <dbReference type="SAM" id="SignalP"/>
    </source>
</evidence>
<dbReference type="EMBL" id="BDQM01000014">
    <property type="protein sequence ID" value="GAW96411.1"/>
    <property type="molecule type" value="Genomic_DNA"/>
</dbReference>
<comment type="caution">
    <text evidence="2">The sequence shown here is derived from an EMBL/GenBank/DDBJ whole genome shotgun (WGS) entry which is preliminary data.</text>
</comment>
<gene>
    <name evidence="2" type="ORF">MTCD1_02025</name>
</gene>
<dbReference type="RefSeq" id="WP_057181013.1">
    <property type="nucleotide sequence ID" value="NZ_BDQM01000014.1"/>
</dbReference>
<feature type="chain" id="PRO_5047241929" description="DUF4426 domain-containing protein" evidence="1">
    <location>
        <begin position="21"/>
        <end position="134"/>
    </location>
</feature>
<name>A0ABQ0MVN4_9GAMM</name>
<sequence length="134" mass="15040">MRKSLFILLALLSFVSTSQAEDTEVLNIDRSVTNTIILSFPNDNNVKPKAGDFEIVNYVLMSNDIGERWGVITLTNLSSGNRELDQDHLMALFADGSRNKPLEYKLNFKGKETQSITVSFGVFKFPILSIYTSN</sequence>
<accession>A0ABQ0MVN4</accession>
<protein>
    <recommendedName>
        <fullName evidence="4">DUF4426 domain-containing protein</fullName>
    </recommendedName>
</protein>
<evidence type="ECO:0000313" key="3">
    <source>
        <dbReference type="Proteomes" id="UP000197068"/>
    </source>
</evidence>
<proteinExistence type="predicted"/>
<dbReference type="Proteomes" id="UP000197068">
    <property type="component" value="Unassembled WGS sequence"/>
</dbReference>
<evidence type="ECO:0008006" key="4">
    <source>
        <dbReference type="Google" id="ProtNLM"/>
    </source>
</evidence>
<feature type="signal peptide" evidence="1">
    <location>
        <begin position="1"/>
        <end position="20"/>
    </location>
</feature>
<organism evidence="2 3">
    <name type="scientific">Colwellia marinimaniae</name>
    <dbReference type="NCBI Taxonomy" id="1513592"/>
    <lineage>
        <taxon>Bacteria</taxon>
        <taxon>Pseudomonadati</taxon>
        <taxon>Pseudomonadota</taxon>
        <taxon>Gammaproteobacteria</taxon>
        <taxon>Alteromonadales</taxon>
        <taxon>Colwelliaceae</taxon>
        <taxon>Colwellia</taxon>
    </lineage>
</organism>
<keyword evidence="3" id="KW-1185">Reference proteome</keyword>
<keyword evidence="1" id="KW-0732">Signal</keyword>